<comment type="caution">
    <text evidence="1">The sequence shown here is derived from an EMBL/GenBank/DDBJ whole genome shotgun (WGS) entry which is preliminary data.</text>
</comment>
<keyword evidence="2" id="KW-1185">Reference proteome</keyword>
<dbReference type="Proteomes" id="UP001180489">
    <property type="component" value="Unassembled WGS sequence"/>
</dbReference>
<evidence type="ECO:0000313" key="2">
    <source>
        <dbReference type="Proteomes" id="UP001180489"/>
    </source>
</evidence>
<reference evidence="1" key="1">
    <citation type="submission" date="2024-05" db="EMBL/GenBank/DDBJ databases">
        <title>30 novel species of actinomycetes from the DSMZ collection.</title>
        <authorList>
            <person name="Nouioui I."/>
        </authorList>
    </citation>
    <scope>NUCLEOTIDE SEQUENCE</scope>
    <source>
        <strain evidence="1">DSM 41014</strain>
    </source>
</reference>
<evidence type="ECO:0000313" key="1">
    <source>
        <dbReference type="EMBL" id="MDT0471014.1"/>
    </source>
</evidence>
<name>A0ABU2UCR4_9ACTN</name>
<dbReference type="Gene3D" id="3.40.50.150">
    <property type="entry name" value="Vaccinia Virus protein VP39"/>
    <property type="match status" value="1"/>
</dbReference>
<dbReference type="InterPro" id="IPR029063">
    <property type="entry name" value="SAM-dependent_MTases_sf"/>
</dbReference>
<organism evidence="1 2">
    <name type="scientific">Streptomyces hintoniae</name>
    <dbReference type="NCBI Taxonomy" id="3075521"/>
    <lineage>
        <taxon>Bacteria</taxon>
        <taxon>Bacillati</taxon>
        <taxon>Actinomycetota</taxon>
        <taxon>Actinomycetes</taxon>
        <taxon>Kitasatosporales</taxon>
        <taxon>Streptomycetaceae</taxon>
        <taxon>Streptomyces</taxon>
    </lineage>
</organism>
<dbReference type="RefSeq" id="WP_311633946.1">
    <property type="nucleotide sequence ID" value="NZ_JAVRFF010000002.1"/>
</dbReference>
<dbReference type="Pfam" id="PF01135">
    <property type="entry name" value="PCMT"/>
    <property type="match status" value="1"/>
</dbReference>
<sequence>MGDGPLGCADSGPYDRVMATAGVRRVPPAWIGQTRSGGVILVPWGTSYGNADAVLRLTVRGTPPRGRSCVPWSS</sequence>
<protein>
    <submittedName>
        <fullName evidence="1">Uncharacterized protein</fullName>
    </submittedName>
</protein>
<proteinExistence type="predicted"/>
<dbReference type="EMBL" id="JAVRFF010000002">
    <property type="protein sequence ID" value="MDT0471014.1"/>
    <property type="molecule type" value="Genomic_DNA"/>
</dbReference>
<accession>A0ABU2UCR4</accession>
<gene>
    <name evidence="1" type="ORF">RM863_02520</name>
</gene>